<keyword evidence="1" id="KW-0472">Membrane</keyword>
<dbReference type="Proteomes" id="UP000643165">
    <property type="component" value="Unassembled WGS sequence"/>
</dbReference>
<protein>
    <submittedName>
        <fullName evidence="2">ABC transporter permease</fullName>
    </submittedName>
</protein>
<sequence length="509" mass="53535">MKGLARTTGVLLRTMWLWVVVPAVVIAGLVWSAAASIQDMYPDEAHRLAYAEVVTDSVAVRVFQGRGYDLTSIGGIFAQETAVVILFLVPLVGVYVGIRFTRWLEDKNYLDIITAGTISRLAPTVGGLCCGALTCLLASVLSFAALVASGYDTVGSALWALALLLFFLWAVSLGALAGQLFRNSAEATFAAVAVVIGFYLLRSAIDVRSWDAVWSTPLSWLAETKPFAETPPAWPYLLFGAAIAGQALLGIFFATKRDLGGGMFAASAGPREAGATLVGPRTLLLRLVRGATLAVLLAGGAVAFTFGFFAKDMATDGLTARIVLLVQLNAIVAAAAGVLVSMAFSREELSGRTGRVLAGLPTRTRWQANGIVIAFAAVITTQLALACLSGLGLSLSLDDWSRFGEALRSNAQQLPAALLIAALSLALGSLDARLPALAWTLVAWAAVVALRADMLQLSEGLRHISPVEWTGKVPVDSWSATASAGMVAVIVVLMGLALVVFRRRDLAKG</sequence>
<dbReference type="EMBL" id="BOPB01000002">
    <property type="protein sequence ID" value="GIJ19758.1"/>
    <property type="molecule type" value="Genomic_DNA"/>
</dbReference>
<dbReference type="RefSeq" id="WP_203991985.1">
    <property type="nucleotide sequence ID" value="NZ_BOPB01000002.1"/>
</dbReference>
<feature type="transmembrane region" description="Helical" evidence="1">
    <location>
        <begin position="76"/>
        <end position="98"/>
    </location>
</feature>
<keyword evidence="1" id="KW-0812">Transmembrane</keyword>
<organism evidence="2 3">
    <name type="scientific">Micromonospora lutea</name>
    <dbReference type="NCBI Taxonomy" id="419825"/>
    <lineage>
        <taxon>Bacteria</taxon>
        <taxon>Bacillati</taxon>
        <taxon>Actinomycetota</taxon>
        <taxon>Actinomycetes</taxon>
        <taxon>Micromonosporales</taxon>
        <taxon>Micromonosporaceae</taxon>
        <taxon>Micromonospora</taxon>
    </lineage>
</organism>
<evidence type="ECO:0000313" key="3">
    <source>
        <dbReference type="Proteomes" id="UP000643165"/>
    </source>
</evidence>
<name>A0ABQ4IPZ2_9ACTN</name>
<feature type="transmembrane region" description="Helical" evidence="1">
    <location>
        <begin position="233"/>
        <end position="254"/>
    </location>
</feature>
<feature type="transmembrane region" description="Helical" evidence="1">
    <location>
        <begin position="366"/>
        <end position="391"/>
    </location>
</feature>
<feature type="transmembrane region" description="Helical" evidence="1">
    <location>
        <begin position="188"/>
        <end position="205"/>
    </location>
</feature>
<keyword evidence="3" id="KW-1185">Reference proteome</keyword>
<keyword evidence="1" id="KW-1133">Transmembrane helix</keyword>
<proteinExistence type="predicted"/>
<feature type="transmembrane region" description="Helical" evidence="1">
    <location>
        <begin position="411"/>
        <end position="430"/>
    </location>
</feature>
<feature type="transmembrane region" description="Helical" evidence="1">
    <location>
        <begin position="478"/>
        <end position="501"/>
    </location>
</feature>
<evidence type="ECO:0000313" key="2">
    <source>
        <dbReference type="EMBL" id="GIJ19758.1"/>
    </source>
</evidence>
<comment type="caution">
    <text evidence="2">The sequence shown here is derived from an EMBL/GenBank/DDBJ whole genome shotgun (WGS) entry which is preliminary data.</text>
</comment>
<feature type="transmembrane region" description="Helical" evidence="1">
    <location>
        <begin position="322"/>
        <end position="345"/>
    </location>
</feature>
<feature type="transmembrane region" description="Helical" evidence="1">
    <location>
        <begin position="157"/>
        <end position="176"/>
    </location>
</feature>
<accession>A0ABQ4IPZ2</accession>
<feature type="transmembrane region" description="Helical" evidence="1">
    <location>
        <begin position="128"/>
        <end position="151"/>
    </location>
</feature>
<feature type="transmembrane region" description="Helical" evidence="1">
    <location>
        <begin position="291"/>
        <end position="310"/>
    </location>
</feature>
<feature type="transmembrane region" description="Helical" evidence="1">
    <location>
        <begin position="437"/>
        <end position="458"/>
    </location>
</feature>
<feature type="transmembrane region" description="Helical" evidence="1">
    <location>
        <begin position="12"/>
        <end position="34"/>
    </location>
</feature>
<gene>
    <name evidence="2" type="ORF">Vlu01_03820</name>
</gene>
<evidence type="ECO:0000256" key="1">
    <source>
        <dbReference type="SAM" id="Phobius"/>
    </source>
</evidence>
<reference evidence="2 3" key="1">
    <citation type="submission" date="2021-01" db="EMBL/GenBank/DDBJ databases">
        <title>Whole genome shotgun sequence of Verrucosispora lutea NBRC 106530.</title>
        <authorList>
            <person name="Komaki H."/>
            <person name="Tamura T."/>
        </authorList>
    </citation>
    <scope>NUCLEOTIDE SEQUENCE [LARGE SCALE GENOMIC DNA]</scope>
    <source>
        <strain evidence="2 3">NBRC 106530</strain>
    </source>
</reference>